<comment type="similarity">
    <text evidence="6">Belongs to the mannonate dehydratase family.</text>
</comment>
<name>A0A2N3HHQ7_9FLAO</name>
<dbReference type="GO" id="GO:0030145">
    <property type="term" value="F:manganese ion binding"/>
    <property type="evidence" value="ECO:0007669"/>
    <property type="project" value="TreeGrafter"/>
</dbReference>
<organism evidence="11 12">
    <name type="scientific">Confluentibacter flavum</name>
    <dbReference type="NCBI Taxonomy" id="1909700"/>
    <lineage>
        <taxon>Bacteria</taxon>
        <taxon>Pseudomonadati</taxon>
        <taxon>Bacteroidota</taxon>
        <taxon>Flavobacteriia</taxon>
        <taxon>Flavobacteriales</taxon>
        <taxon>Flavobacteriaceae</taxon>
        <taxon>Confluentibacter</taxon>
    </lineage>
</organism>
<dbReference type="AlphaFoldDB" id="A0A2N3HHQ7"/>
<keyword evidence="10" id="KW-0456">Lyase</keyword>
<evidence type="ECO:0000256" key="6">
    <source>
        <dbReference type="ARBA" id="ARBA00007389"/>
    </source>
</evidence>
<dbReference type="GO" id="GO:0008927">
    <property type="term" value="F:mannonate dehydratase activity"/>
    <property type="evidence" value="ECO:0007669"/>
    <property type="project" value="UniProtKB-EC"/>
</dbReference>
<accession>A0A2N3HHQ7</accession>
<keyword evidence="8" id="KW-0408">Iron</keyword>
<dbReference type="Gene3D" id="3.20.20.150">
    <property type="entry name" value="Divalent-metal-dependent TIM barrel enzymes"/>
    <property type="match status" value="1"/>
</dbReference>
<dbReference type="SUPFAM" id="SSF51658">
    <property type="entry name" value="Xylose isomerase-like"/>
    <property type="match status" value="1"/>
</dbReference>
<dbReference type="EC" id="4.2.1.8" evidence="7"/>
<protein>
    <recommendedName>
        <fullName evidence="7">mannonate dehydratase</fullName>
        <ecNumber evidence="7">4.2.1.8</ecNumber>
    </recommendedName>
</protein>
<dbReference type="InterPro" id="IPR004628">
    <property type="entry name" value="Man_deHydtase"/>
</dbReference>
<comment type="caution">
    <text evidence="11">The sequence shown here is derived from an EMBL/GenBank/DDBJ whole genome shotgun (WGS) entry which is preliminary data.</text>
</comment>
<dbReference type="EMBL" id="PJEO01000050">
    <property type="protein sequence ID" value="PKQ44434.1"/>
    <property type="molecule type" value="Genomic_DNA"/>
</dbReference>
<dbReference type="InterPro" id="IPR036237">
    <property type="entry name" value="Xyl_isomerase-like_sf"/>
</dbReference>
<proteinExistence type="inferred from homology"/>
<dbReference type="GO" id="GO:0008198">
    <property type="term" value="F:ferrous iron binding"/>
    <property type="evidence" value="ECO:0007669"/>
    <property type="project" value="TreeGrafter"/>
</dbReference>
<evidence type="ECO:0000256" key="1">
    <source>
        <dbReference type="ARBA" id="ARBA00001794"/>
    </source>
</evidence>
<evidence type="ECO:0000256" key="7">
    <source>
        <dbReference type="ARBA" id="ARBA00012927"/>
    </source>
</evidence>
<evidence type="ECO:0000313" key="11">
    <source>
        <dbReference type="EMBL" id="PKQ44434.1"/>
    </source>
</evidence>
<sequence>MKIGVLLTPMSHHNLKLVSQVGATDIIISYPGLNLNELLKRQKQVQKYGMTISCIERLIPTLKFVHNLEGADEQIEGFKTLLRNMGKAGVKTLCYSWMPDDDWQRTSLNVVERGGALTTGFDMCNLNNAKVPTKTGYSLPEDFVHTTADELWRNLENFLKEVVPVAEESGVNLALHPDDPPVENLAGQDRIITSPEAMQRAVELVPSEFNGICFCQGTFASKGGIDIPSAIERLSAYITMAHFRDVKGQMPSFQETFIDNGKTDMASCMAAYLKCPREFVIRPDHVPTLDGEGDDNPGYQTLGRIHAIGYMQGLLHALR</sequence>
<keyword evidence="12" id="KW-1185">Reference proteome</keyword>
<comment type="function">
    <text evidence="4">Catalyzes the dehydration of D-mannonate.</text>
</comment>
<comment type="catalytic activity">
    <reaction evidence="1">
        <text>D-mannonate = 2-dehydro-3-deoxy-D-gluconate + H2O</text>
        <dbReference type="Rhea" id="RHEA:20097"/>
        <dbReference type="ChEBI" id="CHEBI:15377"/>
        <dbReference type="ChEBI" id="CHEBI:17767"/>
        <dbReference type="ChEBI" id="CHEBI:57990"/>
        <dbReference type="EC" id="4.2.1.8"/>
    </reaction>
</comment>
<evidence type="ECO:0000313" key="12">
    <source>
        <dbReference type="Proteomes" id="UP000233435"/>
    </source>
</evidence>
<dbReference type="OrthoDB" id="9780250at2"/>
<evidence type="ECO:0000256" key="4">
    <source>
        <dbReference type="ARBA" id="ARBA00002713"/>
    </source>
</evidence>
<dbReference type="PANTHER" id="PTHR30387">
    <property type="entry name" value="MANNONATE DEHYDRATASE"/>
    <property type="match status" value="1"/>
</dbReference>
<dbReference type="PANTHER" id="PTHR30387:SF2">
    <property type="entry name" value="MANNONATE DEHYDRATASE"/>
    <property type="match status" value="1"/>
</dbReference>
<reference evidence="11 12" key="1">
    <citation type="submission" date="2017-12" db="EMBL/GenBank/DDBJ databases">
        <title>Confluentibacter flavum sp. nov., isolated from the saline lake.</title>
        <authorList>
            <person name="Yu L."/>
        </authorList>
    </citation>
    <scope>NUCLEOTIDE SEQUENCE [LARGE SCALE GENOMIC DNA]</scope>
    <source>
        <strain evidence="11 12">3B</strain>
    </source>
</reference>
<evidence type="ECO:0000256" key="8">
    <source>
        <dbReference type="ARBA" id="ARBA00023004"/>
    </source>
</evidence>
<keyword evidence="9" id="KW-0464">Manganese</keyword>
<dbReference type="PIRSF" id="PIRSF016049">
    <property type="entry name" value="Man_dehyd"/>
    <property type="match status" value="1"/>
</dbReference>
<evidence type="ECO:0000256" key="3">
    <source>
        <dbReference type="ARBA" id="ARBA00001954"/>
    </source>
</evidence>
<dbReference type="UniPathway" id="UPA00246"/>
<comment type="cofactor">
    <cofactor evidence="2">
        <name>Mn(2+)</name>
        <dbReference type="ChEBI" id="CHEBI:29035"/>
    </cofactor>
</comment>
<evidence type="ECO:0000256" key="2">
    <source>
        <dbReference type="ARBA" id="ARBA00001936"/>
    </source>
</evidence>
<dbReference type="Pfam" id="PF03786">
    <property type="entry name" value="UxuA"/>
    <property type="match status" value="1"/>
</dbReference>
<gene>
    <name evidence="11" type="ORF">CSW08_13565</name>
</gene>
<dbReference type="RefSeq" id="WP_106660410.1">
    <property type="nucleotide sequence ID" value="NZ_PJEO01000050.1"/>
</dbReference>
<evidence type="ECO:0000256" key="5">
    <source>
        <dbReference type="ARBA" id="ARBA00004892"/>
    </source>
</evidence>
<comment type="cofactor">
    <cofactor evidence="3">
        <name>Fe(2+)</name>
        <dbReference type="ChEBI" id="CHEBI:29033"/>
    </cofactor>
</comment>
<dbReference type="GO" id="GO:0042840">
    <property type="term" value="P:D-glucuronate catabolic process"/>
    <property type="evidence" value="ECO:0007669"/>
    <property type="project" value="TreeGrafter"/>
</dbReference>
<comment type="pathway">
    <text evidence="5">Carbohydrate metabolism; pentose and glucuronate interconversion.</text>
</comment>
<dbReference type="Proteomes" id="UP000233435">
    <property type="component" value="Unassembled WGS sequence"/>
</dbReference>
<evidence type="ECO:0000256" key="9">
    <source>
        <dbReference type="ARBA" id="ARBA00023211"/>
    </source>
</evidence>
<evidence type="ECO:0000256" key="10">
    <source>
        <dbReference type="ARBA" id="ARBA00023239"/>
    </source>
</evidence>